<dbReference type="InterPro" id="IPR009057">
    <property type="entry name" value="Homeodomain-like_sf"/>
</dbReference>
<dbReference type="PROSITE" id="PS00041">
    <property type="entry name" value="HTH_ARAC_FAMILY_1"/>
    <property type="match status" value="1"/>
</dbReference>
<organism evidence="1 2">
    <name type="scientific">Capsulimonas corticalis</name>
    <dbReference type="NCBI Taxonomy" id="2219043"/>
    <lineage>
        <taxon>Bacteria</taxon>
        <taxon>Bacillati</taxon>
        <taxon>Armatimonadota</taxon>
        <taxon>Armatimonadia</taxon>
        <taxon>Capsulimonadales</taxon>
        <taxon>Capsulimonadaceae</taxon>
        <taxon>Capsulimonas</taxon>
    </lineage>
</organism>
<dbReference type="GO" id="GO:0003700">
    <property type="term" value="F:DNA-binding transcription factor activity"/>
    <property type="evidence" value="ECO:0007669"/>
    <property type="project" value="InterPro"/>
</dbReference>
<sequence>MEIPRLCFSQIAAPCAAFHAAHAIFSSEGQTEVRLHRHDFHEWLVVLEGEARHLVNGEETALRRGQLVLIRPDDCHAIAPRPGGVEFVNVAFPEDVWEDLVRATGLEEEAQEWSESDLAVSLEMTPDQRLNLRAEAMAAVRAYHDRPTRLAFSQFWSAAAGALAQRAEGRDGGSGAAPLWMRNALAWAQSADMDELSLEAFVEASGVSFGHLSRTLKSRIGQTPTEFLNEIRVKRAAYELATTDRDIAAIAFDCGFENLSYFYRRFRQHHGKAPRSYREEARRSLPL</sequence>
<dbReference type="PROSITE" id="PS01124">
    <property type="entry name" value="HTH_ARAC_FAMILY_2"/>
    <property type="match status" value="1"/>
</dbReference>
<dbReference type="OrthoDB" id="9799345at2"/>
<keyword evidence="2" id="KW-1185">Reference proteome</keyword>
<dbReference type="InterPro" id="IPR014710">
    <property type="entry name" value="RmlC-like_jellyroll"/>
</dbReference>
<dbReference type="InterPro" id="IPR020449">
    <property type="entry name" value="Tscrpt_reg_AraC-type_HTH"/>
</dbReference>
<dbReference type="PRINTS" id="PR00032">
    <property type="entry name" value="HTHARAC"/>
</dbReference>
<dbReference type="RefSeq" id="WP_119324899.1">
    <property type="nucleotide sequence ID" value="NZ_AP025739.1"/>
</dbReference>
<dbReference type="Pfam" id="PF02311">
    <property type="entry name" value="AraC_binding"/>
    <property type="match status" value="1"/>
</dbReference>
<evidence type="ECO:0000313" key="2">
    <source>
        <dbReference type="Proteomes" id="UP000287394"/>
    </source>
</evidence>
<dbReference type="InterPro" id="IPR003313">
    <property type="entry name" value="AraC-bd"/>
</dbReference>
<reference evidence="1 2" key="1">
    <citation type="journal article" date="2019" name="Int. J. Syst. Evol. Microbiol.">
        <title>Capsulimonas corticalis gen. nov., sp. nov., an aerobic capsulated bacterium, of a novel bacterial order, Capsulimonadales ord. nov., of the class Armatimonadia of the phylum Armatimonadetes.</title>
        <authorList>
            <person name="Li J."/>
            <person name="Kudo C."/>
            <person name="Tonouchi A."/>
        </authorList>
    </citation>
    <scope>NUCLEOTIDE SEQUENCE [LARGE SCALE GENOMIC DNA]</scope>
    <source>
        <strain evidence="1 2">AX-7</strain>
    </source>
</reference>
<dbReference type="InterPro" id="IPR011051">
    <property type="entry name" value="RmlC_Cupin_sf"/>
</dbReference>
<dbReference type="PANTHER" id="PTHR43280">
    <property type="entry name" value="ARAC-FAMILY TRANSCRIPTIONAL REGULATOR"/>
    <property type="match status" value="1"/>
</dbReference>
<gene>
    <name evidence="1" type="ORF">CCAX7_45520</name>
</gene>
<dbReference type="Proteomes" id="UP000287394">
    <property type="component" value="Chromosome"/>
</dbReference>
<dbReference type="SUPFAM" id="SSF46689">
    <property type="entry name" value="Homeodomain-like"/>
    <property type="match status" value="1"/>
</dbReference>
<dbReference type="Gene3D" id="1.10.10.60">
    <property type="entry name" value="Homeodomain-like"/>
    <property type="match status" value="2"/>
</dbReference>
<dbReference type="InterPro" id="IPR018060">
    <property type="entry name" value="HTH_AraC"/>
</dbReference>
<dbReference type="Gene3D" id="2.60.120.10">
    <property type="entry name" value="Jelly Rolls"/>
    <property type="match status" value="1"/>
</dbReference>
<protein>
    <submittedName>
        <fullName evidence="1">Transcriptional regulator</fullName>
    </submittedName>
</protein>
<dbReference type="KEGG" id="ccot:CCAX7_45520"/>
<dbReference type="SUPFAM" id="SSF51182">
    <property type="entry name" value="RmlC-like cupins"/>
    <property type="match status" value="1"/>
</dbReference>
<dbReference type="EMBL" id="AP025739">
    <property type="protein sequence ID" value="BDI32501.1"/>
    <property type="molecule type" value="Genomic_DNA"/>
</dbReference>
<evidence type="ECO:0000313" key="1">
    <source>
        <dbReference type="EMBL" id="BDI32501.1"/>
    </source>
</evidence>
<dbReference type="PANTHER" id="PTHR43280:SF28">
    <property type="entry name" value="HTH-TYPE TRANSCRIPTIONAL ACTIVATOR RHAS"/>
    <property type="match status" value="1"/>
</dbReference>
<dbReference type="SMART" id="SM00342">
    <property type="entry name" value="HTH_ARAC"/>
    <property type="match status" value="1"/>
</dbReference>
<dbReference type="GO" id="GO:0043565">
    <property type="term" value="F:sequence-specific DNA binding"/>
    <property type="evidence" value="ECO:0007669"/>
    <property type="project" value="InterPro"/>
</dbReference>
<accession>A0A402D656</accession>
<proteinExistence type="predicted"/>
<name>A0A402D656_9BACT</name>
<dbReference type="Pfam" id="PF12833">
    <property type="entry name" value="HTH_18"/>
    <property type="match status" value="1"/>
</dbReference>
<dbReference type="AlphaFoldDB" id="A0A402D656"/>
<dbReference type="InterPro" id="IPR018062">
    <property type="entry name" value="HTH_AraC-typ_CS"/>
</dbReference>